<feature type="non-terminal residue" evidence="1">
    <location>
        <position position="258"/>
    </location>
</feature>
<sequence length="258" mass="27783">IHQSVAHCLIQLITILRSYLSNNAPPCGPDSDSSAVFDSGLPATSPYAMLVSEDERAYAVASRLLDILESEETVNAILDHLTNSDTVTTSIAVNCIEVLIALMDKRRPETSFPVSNGDGVGGSGGTGMEFGPFFGGNLFGGGFSSSGPNEPLSGSGPNRLGTKSDLADKARIARACTNLANAVRPRLGQLHTLLQTYHPVSRLLFILVSGKYLSIMFMHKLTVWLHVKSSRPICNLNKVVRRRMPIDANISYRPVSIN</sequence>
<protein>
    <submittedName>
        <fullName evidence="1">Uncharacterized protein</fullName>
    </submittedName>
</protein>
<organism evidence="1 2">
    <name type="scientific">Paragonimus heterotremus</name>
    <dbReference type="NCBI Taxonomy" id="100268"/>
    <lineage>
        <taxon>Eukaryota</taxon>
        <taxon>Metazoa</taxon>
        <taxon>Spiralia</taxon>
        <taxon>Lophotrochozoa</taxon>
        <taxon>Platyhelminthes</taxon>
        <taxon>Trematoda</taxon>
        <taxon>Digenea</taxon>
        <taxon>Plagiorchiida</taxon>
        <taxon>Troglotremata</taxon>
        <taxon>Troglotrematidae</taxon>
        <taxon>Paragonimus</taxon>
    </lineage>
</organism>
<evidence type="ECO:0000313" key="2">
    <source>
        <dbReference type="Proteomes" id="UP000748531"/>
    </source>
</evidence>
<dbReference type="EMBL" id="LUCH01017612">
    <property type="protein sequence ID" value="KAF5394848.1"/>
    <property type="molecule type" value="Genomic_DNA"/>
</dbReference>
<gene>
    <name evidence="1" type="ORF">PHET_09919</name>
</gene>
<dbReference type="Proteomes" id="UP000748531">
    <property type="component" value="Unassembled WGS sequence"/>
</dbReference>
<proteinExistence type="predicted"/>
<accession>A0A8J4SF80</accession>
<name>A0A8J4SF80_9TREM</name>
<evidence type="ECO:0000313" key="1">
    <source>
        <dbReference type="EMBL" id="KAF5394848.1"/>
    </source>
</evidence>
<dbReference type="AlphaFoldDB" id="A0A8J4SF80"/>
<keyword evidence="2" id="KW-1185">Reference proteome</keyword>
<dbReference type="OrthoDB" id="295029at2759"/>
<reference evidence="1" key="1">
    <citation type="submission" date="2019-05" db="EMBL/GenBank/DDBJ databases">
        <title>Annotation for the trematode Paragonimus heterotremus.</title>
        <authorList>
            <person name="Choi Y.-J."/>
        </authorList>
    </citation>
    <scope>NUCLEOTIDE SEQUENCE</scope>
    <source>
        <strain evidence="1">LC</strain>
    </source>
</reference>
<comment type="caution">
    <text evidence="1">The sequence shown here is derived from an EMBL/GenBank/DDBJ whole genome shotgun (WGS) entry which is preliminary data.</text>
</comment>